<comment type="caution">
    <text evidence="9">The sequence shown here is derived from an EMBL/GenBank/DDBJ whole genome shotgun (WGS) entry which is preliminary data.</text>
</comment>
<dbReference type="InterPro" id="IPR004090">
    <property type="entry name" value="Chemotax_Me-accpt_rcpt"/>
</dbReference>
<sequence length="535" mass="54323">MPTTRSTRFGDLRMAVKVALAVGAAGIVAVLVGVLALTALSSTAAGTRSMHQENVQGVQFAQEMRFRFMQVRWASASRSSAPTPEEKQKFADAREAAHEALVAAGEAYLAETRPSAAERAQVEGVLAAVEDFFGLVARTDALLAAGDVAGWSRMRTEELAPASAAVVDGLDAIAGERQEAAAAQAVQAAADYARTRTVLLAVLVAGLLAAVLAGVAVTRTVTGPLRRVRNAVERLSEGDLTGSVGLDQRDEVGQTAAALDSALASLRVVMSAVVSSADTVAAAAGELSDSATSIAGSAAETRGRSDGVAAAAAEVSGNVQTVAAGAEEMGASIREISSSTTEAARVAARAVDVARGTTATVSKLGASSREIGDVVRAITAIAEQTNLLALNATIEAARAGDMGKGFAVVAGEVKELAQQTARATEDITRRVEAIQADTDGAVAAIEEISTIIDSIHSYQGTIASAVEEQTATTSEMSRNVVEAAAGAERIAAGITGVAGTAQGTAGAIDRTSGAIDELSRLAADLRAQVSRFTHA</sequence>
<evidence type="ECO:0000256" key="2">
    <source>
        <dbReference type="ARBA" id="ARBA00022989"/>
    </source>
</evidence>
<evidence type="ECO:0000256" key="6">
    <source>
        <dbReference type="SAM" id="Phobius"/>
    </source>
</evidence>
<dbReference type="InterPro" id="IPR003660">
    <property type="entry name" value="HAMP_dom"/>
</dbReference>
<dbReference type="PROSITE" id="PS50111">
    <property type="entry name" value="CHEMOTAXIS_TRANSDUC_2"/>
    <property type="match status" value="1"/>
</dbReference>
<dbReference type="RefSeq" id="WP_345713247.1">
    <property type="nucleotide sequence ID" value="NZ_BAABIL010000467.1"/>
</dbReference>
<dbReference type="SMART" id="SM00283">
    <property type="entry name" value="MA"/>
    <property type="match status" value="1"/>
</dbReference>
<keyword evidence="1 6" id="KW-0812">Transmembrane</keyword>
<dbReference type="SUPFAM" id="SSF58104">
    <property type="entry name" value="Methyl-accepting chemotaxis protein (MCP) signaling domain"/>
    <property type="match status" value="1"/>
</dbReference>
<dbReference type="CDD" id="cd06225">
    <property type="entry name" value="HAMP"/>
    <property type="match status" value="1"/>
</dbReference>
<reference evidence="10" key="1">
    <citation type="journal article" date="2019" name="Int. J. Syst. Evol. Microbiol.">
        <title>The Global Catalogue of Microorganisms (GCM) 10K type strain sequencing project: providing services to taxonomists for standard genome sequencing and annotation.</title>
        <authorList>
            <consortium name="The Broad Institute Genomics Platform"/>
            <consortium name="The Broad Institute Genome Sequencing Center for Infectious Disease"/>
            <person name="Wu L."/>
            <person name="Ma J."/>
        </authorList>
    </citation>
    <scope>NUCLEOTIDE SEQUENCE [LARGE SCALE GENOMIC DNA]</scope>
    <source>
        <strain evidence="10">JCM 18126</strain>
    </source>
</reference>
<feature type="transmembrane region" description="Helical" evidence="6">
    <location>
        <begin position="20"/>
        <end position="40"/>
    </location>
</feature>
<dbReference type="PROSITE" id="PS50885">
    <property type="entry name" value="HAMP"/>
    <property type="match status" value="1"/>
</dbReference>
<dbReference type="SMART" id="SM00304">
    <property type="entry name" value="HAMP"/>
    <property type="match status" value="2"/>
</dbReference>
<dbReference type="Proteomes" id="UP001501195">
    <property type="component" value="Unassembled WGS sequence"/>
</dbReference>
<evidence type="ECO:0000256" key="5">
    <source>
        <dbReference type="PROSITE-ProRule" id="PRU00284"/>
    </source>
</evidence>
<dbReference type="Gene3D" id="1.10.287.950">
    <property type="entry name" value="Methyl-accepting chemotaxis protein"/>
    <property type="match status" value="1"/>
</dbReference>
<comment type="similarity">
    <text evidence="4">Belongs to the methyl-accepting chemotaxis (MCP) protein family.</text>
</comment>
<evidence type="ECO:0000259" key="7">
    <source>
        <dbReference type="PROSITE" id="PS50111"/>
    </source>
</evidence>
<dbReference type="PANTHER" id="PTHR32089:SF112">
    <property type="entry name" value="LYSOZYME-LIKE PROTEIN-RELATED"/>
    <property type="match status" value="1"/>
</dbReference>
<evidence type="ECO:0000256" key="4">
    <source>
        <dbReference type="ARBA" id="ARBA00029447"/>
    </source>
</evidence>
<gene>
    <name evidence="9" type="ORF">GCM10023225_27800</name>
</gene>
<dbReference type="PANTHER" id="PTHR32089">
    <property type="entry name" value="METHYL-ACCEPTING CHEMOTAXIS PROTEIN MCPB"/>
    <property type="match status" value="1"/>
</dbReference>
<keyword evidence="10" id="KW-1185">Reference proteome</keyword>
<protein>
    <recommendedName>
        <fullName evidence="11">Methyl-accepting chemotaxis protein</fullName>
    </recommendedName>
</protein>
<feature type="transmembrane region" description="Helical" evidence="6">
    <location>
        <begin position="198"/>
        <end position="217"/>
    </location>
</feature>
<keyword evidence="6" id="KW-0472">Membrane</keyword>
<evidence type="ECO:0008006" key="11">
    <source>
        <dbReference type="Google" id="ProtNLM"/>
    </source>
</evidence>
<dbReference type="PRINTS" id="PR00260">
    <property type="entry name" value="CHEMTRNSDUCR"/>
</dbReference>
<accession>A0ABP9I555</accession>
<proteinExistence type="inferred from homology"/>
<evidence type="ECO:0000313" key="9">
    <source>
        <dbReference type="EMBL" id="GAA4988687.1"/>
    </source>
</evidence>
<name>A0ABP9I555_9ACTN</name>
<dbReference type="InterPro" id="IPR004089">
    <property type="entry name" value="MCPsignal_dom"/>
</dbReference>
<feature type="domain" description="HAMP" evidence="8">
    <location>
        <begin position="219"/>
        <end position="271"/>
    </location>
</feature>
<evidence type="ECO:0000256" key="1">
    <source>
        <dbReference type="ARBA" id="ARBA00022692"/>
    </source>
</evidence>
<feature type="domain" description="Methyl-accepting transducer" evidence="7">
    <location>
        <begin position="276"/>
        <end position="519"/>
    </location>
</feature>
<dbReference type="Pfam" id="PF00015">
    <property type="entry name" value="MCPsignal"/>
    <property type="match status" value="1"/>
</dbReference>
<evidence type="ECO:0000256" key="3">
    <source>
        <dbReference type="ARBA" id="ARBA00023224"/>
    </source>
</evidence>
<evidence type="ECO:0000259" key="8">
    <source>
        <dbReference type="PROSITE" id="PS50885"/>
    </source>
</evidence>
<dbReference type="Pfam" id="PF00672">
    <property type="entry name" value="HAMP"/>
    <property type="match status" value="1"/>
</dbReference>
<keyword evidence="3 5" id="KW-0807">Transducer</keyword>
<evidence type="ECO:0000313" key="10">
    <source>
        <dbReference type="Proteomes" id="UP001501195"/>
    </source>
</evidence>
<keyword evidence="2 6" id="KW-1133">Transmembrane helix</keyword>
<dbReference type="EMBL" id="BAABIL010000467">
    <property type="protein sequence ID" value="GAA4988687.1"/>
    <property type="molecule type" value="Genomic_DNA"/>
</dbReference>
<organism evidence="9 10">
    <name type="scientific">Kineococcus glutinatus</name>
    <dbReference type="NCBI Taxonomy" id="1070872"/>
    <lineage>
        <taxon>Bacteria</taxon>
        <taxon>Bacillati</taxon>
        <taxon>Actinomycetota</taxon>
        <taxon>Actinomycetes</taxon>
        <taxon>Kineosporiales</taxon>
        <taxon>Kineosporiaceae</taxon>
        <taxon>Kineococcus</taxon>
    </lineage>
</organism>